<evidence type="ECO:0000313" key="3">
    <source>
        <dbReference type="Proteomes" id="UP000886523"/>
    </source>
</evidence>
<dbReference type="Proteomes" id="UP000886523">
    <property type="component" value="Unassembled WGS sequence"/>
</dbReference>
<feature type="compositionally biased region" description="Low complexity" evidence="1">
    <location>
        <begin position="126"/>
        <end position="147"/>
    </location>
</feature>
<sequence>MASVLSQDILKATDGPLGITSHGEGGVSSTASVLQGELASDTPLSRIRRKLAQLETSLPENKPLPEAALLKVLPSSPNPPPPLEERAAGECRASTPHSRCKNGGKGGRSNHGHQPLPLSKGRHKSSSTAASSPPLQQPPAASATPLQAPSNPCQCPWYVSPRSCRSRIFNSSGFFQTVDGYLVVLTTCVAIAH</sequence>
<dbReference type="EMBL" id="MU128930">
    <property type="protein sequence ID" value="KAF9517712.1"/>
    <property type="molecule type" value="Genomic_DNA"/>
</dbReference>
<accession>A0A9P6B5D4</accession>
<evidence type="ECO:0000313" key="2">
    <source>
        <dbReference type="EMBL" id="KAF9517712.1"/>
    </source>
</evidence>
<reference evidence="2" key="1">
    <citation type="journal article" date="2020" name="Nat. Commun.">
        <title>Large-scale genome sequencing of mycorrhizal fungi provides insights into the early evolution of symbiotic traits.</title>
        <authorList>
            <person name="Miyauchi S."/>
            <person name="Kiss E."/>
            <person name="Kuo A."/>
            <person name="Drula E."/>
            <person name="Kohler A."/>
            <person name="Sanchez-Garcia M."/>
            <person name="Morin E."/>
            <person name="Andreopoulos B."/>
            <person name="Barry K.W."/>
            <person name="Bonito G."/>
            <person name="Buee M."/>
            <person name="Carver A."/>
            <person name="Chen C."/>
            <person name="Cichocki N."/>
            <person name="Clum A."/>
            <person name="Culley D."/>
            <person name="Crous P.W."/>
            <person name="Fauchery L."/>
            <person name="Girlanda M."/>
            <person name="Hayes R.D."/>
            <person name="Keri Z."/>
            <person name="LaButti K."/>
            <person name="Lipzen A."/>
            <person name="Lombard V."/>
            <person name="Magnuson J."/>
            <person name="Maillard F."/>
            <person name="Murat C."/>
            <person name="Nolan M."/>
            <person name="Ohm R.A."/>
            <person name="Pangilinan J."/>
            <person name="Pereira M.F."/>
            <person name="Perotto S."/>
            <person name="Peter M."/>
            <person name="Pfister S."/>
            <person name="Riley R."/>
            <person name="Sitrit Y."/>
            <person name="Stielow J.B."/>
            <person name="Szollosi G."/>
            <person name="Zifcakova L."/>
            <person name="Stursova M."/>
            <person name="Spatafora J.W."/>
            <person name="Tedersoo L."/>
            <person name="Vaario L.M."/>
            <person name="Yamada A."/>
            <person name="Yan M."/>
            <person name="Wang P."/>
            <person name="Xu J."/>
            <person name="Bruns T."/>
            <person name="Baldrian P."/>
            <person name="Vilgalys R."/>
            <person name="Dunand C."/>
            <person name="Henrissat B."/>
            <person name="Grigoriev I.V."/>
            <person name="Hibbett D."/>
            <person name="Nagy L.G."/>
            <person name="Martin F.M."/>
        </authorList>
    </citation>
    <scope>NUCLEOTIDE SEQUENCE</scope>
    <source>
        <strain evidence="2">UP504</strain>
    </source>
</reference>
<comment type="caution">
    <text evidence="2">The sequence shown here is derived from an EMBL/GenBank/DDBJ whole genome shotgun (WGS) entry which is preliminary data.</text>
</comment>
<name>A0A9P6B5D4_9AGAM</name>
<dbReference type="AlphaFoldDB" id="A0A9P6B5D4"/>
<proteinExistence type="predicted"/>
<gene>
    <name evidence="2" type="ORF">BS47DRAFT_475768</name>
</gene>
<evidence type="ECO:0000256" key="1">
    <source>
        <dbReference type="SAM" id="MobiDB-lite"/>
    </source>
</evidence>
<organism evidence="2 3">
    <name type="scientific">Hydnum rufescens UP504</name>
    <dbReference type="NCBI Taxonomy" id="1448309"/>
    <lineage>
        <taxon>Eukaryota</taxon>
        <taxon>Fungi</taxon>
        <taxon>Dikarya</taxon>
        <taxon>Basidiomycota</taxon>
        <taxon>Agaricomycotina</taxon>
        <taxon>Agaricomycetes</taxon>
        <taxon>Cantharellales</taxon>
        <taxon>Hydnaceae</taxon>
        <taxon>Hydnum</taxon>
    </lineage>
</organism>
<keyword evidence="3" id="KW-1185">Reference proteome</keyword>
<feature type="region of interest" description="Disordered" evidence="1">
    <location>
        <begin position="70"/>
        <end position="147"/>
    </location>
</feature>
<feature type="region of interest" description="Disordered" evidence="1">
    <location>
        <begin position="14"/>
        <end position="34"/>
    </location>
</feature>
<protein>
    <submittedName>
        <fullName evidence="2">Uncharacterized protein</fullName>
    </submittedName>
</protein>